<keyword evidence="3" id="KW-1185">Reference proteome</keyword>
<dbReference type="EMBL" id="JAAAIL010000028">
    <property type="protein sequence ID" value="KAG0281193.1"/>
    <property type="molecule type" value="Genomic_DNA"/>
</dbReference>
<dbReference type="Proteomes" id="UP001194580">
    <property type="component" value="Unassembled WGS sequence"/>
</dbReference>
<feature type="transmembrane region" description="Helical" evidence="1">
    <location>
        <begin position="138"/>
        <end position="159"/>
    </location>
</feature>
<evidence type="ECO:0000256" key="1">
    <source>
        <dbReference type="SAM" id="Phobius"/>
    </source>
</evidence>
<sequence length="171" mass="20225">MANALFGLRVWMAFITLVNLSIIITFYAWLVPYFNKNKSEMSDHYEYSWDDYAFIITSPILFLAYLYSIWGQPRLHKYLRAFLMLLPALFLMGPMLRQIHLQIENAKKFNQYTPSEMEFEPFRCYGDTIDPACFVFRAYTFIPVIVGFFVLIEVFVTLLRGPLHPTKKVDF</sequence>
<keyword evidence="1" id="KW-0812">Transmembrane</keyword>
<evidence type="ECO:0000313" key="2">
    <source>
        <dbReference type="EMBL" id="KAG0281193.1"/>
    </source>
</evidence>
<proteinExistence type="predicted"/>
<feature type="transmembrane region" description="Helical" evidence="1">
    <location>
        <begin position="82"/>
        <end position="100"/>
    </location>
</feature>
<gene>
    <name evidence="2" type="ORF">BGZ95_006019</name>
</gene>
<feature type="transmembrane region" description="Helical" evidence="1">
    <location>
        <begin position="12"/>
        <end position="32"/>
    </location>
</feature>
<keyword evidence="1" id="KW-0472">Membrane</keyword>
<comment type="caution">
    <text evidence="2">The sequence shown here is derived from an EMBL/GenBank/DDBJ whole genome shotgun (WGS) entry which is preliminary data.</text>
</comment>
<reference evidence="2" key="1">
    <citation type="journal article" date="2020" name="Fungal Divers.">
        <title>Resolving the Mortierellaceae phylogeny through synthesis of multi-gene phylogenetics and phylogenomics.</title>
        <authorList>
            <person name="Vandepol N."/>
            <person name="Liber J."/>
            <person name="Desiro A."/>
            <person name="Na H."/>
            <person name="Kennedy M."/>
            <person name="Barry K."/>
            <person name="Grigoriev I.V."/>
            <person name="Miller A.N."/>
            <person name="O'Donnell K."/>
            <person name="Stajich J.E."/>
            <person name="Bonito G."/>
        </authorList>
    </citation>
    <scope>NUCLEOTIDE SEQUENCE</scope>
    <source>
        <strain evidence="2">NRRL 28262</strain>
    </source>
</reference>
<feature type="transmembrane region" description="Helical" evidence="1">
    <location>
        <begin position="52"/>
        <end position="70"/>
    </location>
</feature>
<protein>
    <submittedName>
        <fullName evidence="2">Uncharacterized protein</fullName>
    </submittedName>
</protein>
<keyword evidence="1" id="KW-1133">Transmembrane helix</keyword>
<evidence type="ECO:0000313" key="3">
    <source>
        <dbReference type="Proteomes" id="UP001194580"/>
    </source>
</evidence>
<name>A0AAD4DLC4_9FUNG</name>
<accession>A0AAD4DLC4</accession>
<organism evidence="2 3">
    <name type="scientific">Linnemannia exigua</name>
    <dbReference type="NCBI Taxonomy" id="604196"/>
    <lineage>
        <taxon>Eukaryota</taxon>
        <taxon>Fungi</taxon>
        <taxon>Fungi incertae sedis</taxon>
        <taxon>Mucoromycota</taxon>
        <taxon>Mortierellomycotina</taxon>
        <taxon>Mortierellomycetes</taxon>
        <taxon>Mortierellales</taxon>
        <taxon>Mortierellaceae</taxon>
        <taxon>Linnemannia</taxon>
    </lineage>
</organism>
<dbReference type="AlphaFoldDB" id="A0AAD4DLC4"/>